<organism evidence="5 6">
    <name type="scientific">Blastopirellula retiformator</name>
    <dbReference type="NCBI Taxonomy" id="2527970"/>
    <lineage>
        <taxon>Bacteria</taxon>
        <taxon>Pseudomonadati</taxon>
        <taxon>Planctomycetota</taxon>
        <taxon>Planctomycetia</taxon>
        <taxon>Pirellulales</taxon>
        <taxon>Pirellulaceae</taxon>
        <taxon>Blastopirellula</taxon>
    </lineage>
</organism>
<dbReference type="InterPro" id="IPR018110">
    <property type="entry name" value="Mandel_Rmase/mucon_lact_enz_CS"/>
</dbReference>
<dbReference type="InterPro" id="IPR013341">
    <property type="entry name" value="Mandelate_racemase_N_dom"/>
</dbReference>
<name>A0A5C5V9N0_9BACT</name>
<dbReference type="InterPro" id="IPR046945">
    <property type="entry name" value="RHMD-like"/>
</dbReference>
<dbReference type="Gene3D" id="3.30.390.10">
    <property type="entry name" value="Enolase-like, N-terminal domain"/>
    <property type="match status" value="1"/>
</dbReference>
<dbReference type="InterPro" id="IPR029017">
    <property type="entry name" value="Enolase-like_N"/>
</dbReference>
<dbReference type="GO" id="GO:0009063">
    <property type="term" value="P:amino acid catabolic process"/>
    <property type="evidence" value="ECO:0007669"/>
    <property type="project" value="InterPro"/>
</dbReference>
<evidence type="ECO:0000256" key="2">
    <source>
        <dbReference type="ARBA" id="ARBA00022723"/>
    </source>
</evidence>
<dbReference type="Pfam" id="PF02746">
    <property type="entry name" value="MR_MLE_N"/>
    <property type="match status" value="1"/>
</dbReference>
<sequence>MLGKDPLEIEKHWRFLFERTTNFGSRGAELRAISAIDLALWDIFGQSVNLPVWQLLGGCVQESIKTYNSCGGPS</sequence>
<keyword evidence="3" id="KW-0460">Magnesium</keyword>
<dbReference type="Gene3D" id="3.20.20.120">
    <property type="entry name" value="Enolase-like C-terminal domain"/>
    <property type="match status" value="1"/>
</dbReference>
<keyword evidence="6" id="KW-1185">Reference proteome</keyword>
<evidence type="ECO:0000256" key="1">
    <source>
        <dbReference type="ARBA" id="ARBA00001946"/>
    </source>
</evidence>
<dbReference type="EC" id="4.2.1.6" evidence="5"/>
<accession>A0A5C5V9N0</accession>
<dbReference type="EMBL" id="SJPF01000002">
    <property type="protein sequence ID" value="TWT34405.1"/>
    <property type="molecule type" value="Genomic_DNA"/>
</dbReference>
<dbReference type="GO" id="GO:0008869">
    <property type="term" value="F:galactonate dehydratase activity"/>
    <property type="evidence" value="ECO:0007669"/>
    <property type="project" value="UniProtKB-EC"/>
</dbReference>
<comment type="cofactor">
    <cofactor evidence="1">
        <name>Mg(2+)</name>
        <dbReference type="ChEBI" id="CHEBI:18420"/>
    </cofactor>
</comment>
<dbReference type="AlphaFoldDB" id="A0A5C5V9N0"/>
<dbReference type="GO" id="GO:0016052">
    <property type="term" value="P:carbohydrate catabolic process"/>
    <property type="evidence" value="ECO:0007669"/>
    <property type="project" value="TreeGrafter"/>
</dbReference>
<gene>
    <name evidence="5" type="primary">dgoD</name>
    <name evidence="5" type="ORF">Enr8_18130</name>
</gene>
<evidence type="ECO:0000313" key="5">
    <source>
        <dbReference type="EMBL" id="TWT34405.1"/>
    </source>
</evidence>
<evidence type="ECO:0000256" key="3">
    <source>
        <dbReference type="ARBA" id="ARBA00022842"/>
    </source>
</evidence>
<proteinExistence type="predicted"/>
<comment type="caution">
    <text evidence="5">The sequence shown here is derived from an EMBL/GenBank/DDBJ whole genome shotgun (WGS) entry which is preliminary data.</text>
</comment>
<dbReference type="RefSeq" id="WP_222434826.1">
    <property type="nucleotide sequence ID" value="NZ_SJPF01000002.1"/>
</dbReference>
<dbReference type="Proteomes" id="UP000318878">
    <property type="component" value="Unassembled WGS sequence"/>
</dbReference>
<keyword evidence="5" id="KW-0456">Lyase</keyword>
<reference evidence="5 6" key="1">
    <citation type="submission" date="2019-02" db="EMBL/GenBank/DDBJ databases">
        <title>Deep-cultivation of Planctomycetes and their phenomic and genomic characterization uncovers novel biology.</title>
        <authorList>
            <person name="Wiegand S."/>
            <person name="Jogler M."/>
            <person name="Boedeker C."/>
            <person name="Pinto D."/>
            <person name="Vollmers J."/>
            <person name="Rivas-Marin E."/>
            <person name="Kohn T."/>
            <person name="Peeters S.H."/>
            <person name="Heuer A."/>
            <person name="Rast P."/>
            <person name="Oberbeckmann S."/>
            <person name="Bunk B."/>
            <person name="Jeske O."/>
            <person name="Meyerdierks A."/>
            <person name="Storesund J.E."/>
            <person name="Kallscheuer N."/>
            <person name="Luecker S."/>
            <person name="Lage O.M."/>
            <person name="Pohl T."/>
            <person name="Merkel B.J."/>
            <person name="Hornburger P."/>
            <person name="Mueller R.-W."/>
            <person name="Bruemmer F."/>
            <person name="Labrenz M."/>
            <person name="Spormann A.M."/>
            <person name="Op Den Camp H."/>
            <person name="Overmann J."/>
            <person name="Amann R."/>
            <person name="Jetten M.S.M."/>
            <person name="Mascher T."/>
            <person name="Medema M.H."/>
            <person name="Devos D.P."/>
            <person name="Kaster A.-K."/>
            <person name="Ovreas L."/>
            <person name="Rohde M."/>
            <person name="Galperin M.Y."/>
            <person name="Jogler C."/>
        </authorList>
    </citation>
    <scope>NUCLEOTIDE SEQUENCE [LARGE SCALE GENOMIC DNA]</scope>
    <source>
        <strain evidence="5 6">Enr8</strain>
    </source>
</reference>
<dbReference type="PANTHER" id="PTHR13794:SF58">
    <property type="entry name" value="MITOCHONDRIAL ENOLASE SUPERFAMILY MEMBER 1"/>
    <property type="match status" value="1"/>
</dbReference>
<protein>
    <submittedName>
        <fullName evidence="5">D-galactonate dehydratase</fullName>
        <ecNumber evidence="5">4.2.1.6</ecNumber>
    </submittedName>
</protein>
<dbReference type="InterPro" id="IPR036849">
    <property type="entry name" value="Enolase-like_C_sf"/>
</dbReference>
<dbReference type="SUPFAM" id="SSF54826">
    <property type="entry name" value="Enolase N-terminal domain-like"/>
    <property type="match status" value="1"/>
</dbReference>
<keyword evidence="2" id="KW-0479">Metal-binding</keyword>
<dbReference type="GO" id="GO:0000287">
    <property type="term" value="F:magnesium ion binding"/>
    <property type="evidence" value="ECO:0007669"/>
    <property type="project" value="TreeGrafter"/>
</dbReference>
<evidence type="ECO:0000313" key="6">
    <source>
        <dbReference type="Proteomes" id="UP000318878"/>
    </source>
</evidence>
<dbReference type="PANTHER" id="PTHR13794">
    <property type="entry name" value="ENOLASE SUPERFAMILY, MANDELATE RACEMASE"/>
    <property type="match status" value="1"/>
</dbReference>
<feature type="domain" description="Mandelate racemase/muconate lactonizing enzyme N-terminal" evidence="4">
    <location>
        <begin position="2"/>
        <end position="57"/>
    </location>
</feature>
<dbReference type="PROSITE" id="PS00908">
    <property type="entry name" value="MR_MLE_1"/>
    <property type="match status" value="1"/>
</dbReference>
<evidence type="ECO:0000259" key="4">
    <source>
        <dbReference type="Pfam" id="PF02746"/>
    </source>
</evidence>